<organism evidence="1 2">
    <name type="scientific">Sphingomonas glaciei</name>
    <dbReference type="NCBI Taxonomy" id="2938948"/>
    <lineage>
        <taxon>Bacteria</taxon>
        <taxon>Pseudomonadati</taxon>
        <taxon>Pseudomonadota</taxon>
        <taxon>Alphaproteobacteria</taxon>
        <taxon>Sphingomonadales</taxon>
        <taxon>Sphingomonadaceae</taxon>
        <taxon>Sphingomonas</taxon>
    </lineage>
</organism>
<sequence>MLVLTILAFTAIFALGLFTIGETLAGNRGKIVAALGGHSLLTEPTIVTRPISVRVVSRRVSQPVTARPQLRAAA</sequence>
<evidence type="ECO:0000313" key="1">
    <source>
        <dbReference type="EMBL" id="UUR08629.1"/>
    </source>
</evidence>
<evidence type="ECO:0000313" key="2">
    <source>
        <dbReference type="Proteomes" id="UP000831921"/>
    </source>
</evidence>
<dbReference type="Proteomes" id="UP000831921">
    <property type="component" value="Chromosome"/>
</dbReference>
<reference evidence="1 2" key="1">
    <citation type="submission" date="2022-05" db="EMBL/GenBank/DDBJ databases">
        <title>S8-45 Sphingomonas ultraviolaceadurans.</title>
        <authorList>
            <person name="Liu Y."/>
        </authorList>
    </citation>
    <scope>NUCLEOTIDE SEQUENCE [LARGE SCALE GENOMIC DNA]</scope>
    <source>
        <strain evidence="1 2">S8-45</strain>
    </source>
</reference>
<dbReference type="RefSeq" id="WP_249504402.1">
    <property type="nucleotide sequence ID" value="NZ_CP097253.1"/>
</dbReference>
<proteinExistence type="predicted"/>
<accession>A0ABY5MYU1</accession>
<protein>
    <submittedName>
        <fullName evidence="1">Uncharacterized protein</fullName>
    </submittedName>
</protein>
<name>A0ABY5MYU1_9SPHN</name>
<keyword evidence="2" id="KW-1185">Reference proteome</keyword>
<dbReference type="EMBL" id="CP097253">
    <property type="protein sequence ID" value="UUR08629.1"/>
    <property type="molecule type" value="Genomic_DNA"/>
</dbReference>
<gene>
    <name evidence="1" type="ORF">M1K48_03035</name>
</gene>